<name>A0A6G1GU41_9PEZI</name>
<reference evidence="1" key="1">
    <citation type="journal article" date="2020" name="Stud. Mycol.">
        <title>101 Dothideomycetes genomes: a test case for predicting lifestyles and emergence of pathogens.</title>
        <authorList>
            <person name="Haridas S."/>
            <person name="Albert R."/>
            <person name="Binder M."/>
            <person name="Bloem J."/>
            <person name="Labutti K."/>
            <person name="Salamov A."/>
            <person name="Andreopoulos B."/>
            <person name="Baker S."/>
            <person name="Barry K."/>
            <person name="Bills G."/>
            <person name="Bluhm B."/>
            <person name="Cannon C."/>
            <person name="Castanera R."/>
            <person name="Culley D."/>
            <person name="Daum C."/>
            <person name="Ezra D."/>
            <person name="Gonzalez J."/>
            <person name="Henrissat B."/>
            <person name="Kuo A."/>
            <person name="Liang C."/>
            <person name="Lipzen A."/>
            <person name="Lutzoni F."/>
            <person name="Magnuson J."/>
            <person name="Mondo S."/>
            <person name="Nolan M."/>
            <person name="Ohm R."/>
            <person name="Pangilinan J."/>
            <person name="Park H.-J."/>
            <person name="Ramirez L."/>
            <person name="Alfaro M."/>
            <person name="Sun H."/>
            <person name="Tritt A."/>
            <person name="Yoshinaga Y."/>
            <person name="Zwiers L.-H."/>
            <person name="Turgeon B."/>
            <person name="Goodwin S."/>
            <person name="Spatafora J."/>
            <person name="Crous P."/>
            <person name="Grigoriev I."/>
        </authorList>
    </citation>
    <scope>NUCLEOTIDE SEQUENCE</scope>
    <source>
        <strain evidence="1">CBS 113979</strain>
    </source>
</reference>
<protein>
    <recommendedName>
        <fullName evidence="3">F-box domain-containing protein</fullName>
    </recommendedName>
</protein>
<proteinExistence type="predicted"/>
<organism evidence="1 2">
    <name type="scientific">Aulographum hederae CBS 113979</name>
    <dbReference type="NCBI Taxonomy" id="1176131"/>
    <lineage>
        <taxon>Eukaryota</taxon>
        <taxon>Fungi</taxon>
        <taxon>Dikarya</taxon>
        <taxon>Ascomycota</taxon>
        <taxon>Pezizomycotina</taxon>
        <taxon>Dothideomycetes</taxon>
        <taxon>Pleosporomycetidae</taxon>
        <taxon>Aulographales</taxon>
        <taxon>Aulographaceae</taxon>
    </lineage>
</organism>
<evidence type="ECO:0000313" key="2">
    <source>
        <dbReference type="Proteomes" id="UP000800041"/>
    </source>
</evidence>
<dbReference type="AlphaFoldDB" id="A0A6G1GU41"/>
<dbReference type="OrthoDB" id="10025998at2759"/>
<gene>
    <name evidence="1" type="ORF">K402DRAFT_406259</name>
</gene>
<keyword evidence="2" id="KW-1185">Reference proteome</keyword>
<evidence type="ECO:0008006" key="3">
    <source>
        <dbReference type="Google" id="ProtNLM"/>
    </source>
</evidence>
<evidence type="ECO:0000313" key="1">
    <source>
        <dbReference type="EMBL" id="KAF1984300.1"/>
    </source>
</evidence>
<sequence length="369" mass="42072">MSRDMTMHLDEPSLSSTCMPFPYPLFACLNRDTHYDVFNSLTSCLGNREVLALTQTCHRLHDQLKAPLWDVNVKLRRFFKDPIAFRSVLGQFRAIVSGSFALQFLERVIWPESDLDVIAEEGESMEGLARYLIDCEGYTFSGRQDFHSYKFERGVCENYLLGTKKVQLISAENHICPLLPVFCGYYTTAIVNFITWNAAYSVFPHATFVKHETTLSGRLMNSTSDCLRGLQDNSTWKMHLDTTCVIAPSTPDSVIDYTHFFLAPPAETPTLSSSTPAAATDGSDERRYYRVEANMLWSPVLLYKYIYYRGKRYGRDKNLYEKSACIDDILWTSFCAQGKKAPGGRGKPDVVEYHDDEIIASLRDELIIH</sequence>
<dbReference type="Proteomes" id="UP000800041">
    <property type="component" value="Unassembled WGS sequence"/>
</dbReference>
<accession>A0A6G1GU41</accession>
<dbReference type="EMBL" id="ML977169">
    <property type="protein sequence ID" value="KAF1984300.1"/>
    <property type="molecule type" value="Genomic_DNA"/>
</dbReference>